<dbReference type="SUPFAM" id="SSF52218">
    <property type="entry name" value="Flavoproteins"/>
    <property type="match status" value="1"/>
</dbReference>
<dbReference type="Gene3D" id="3.40.50.360">
    <property type="match status" value="1"/>
</dbReference>
<protein>
    <submittedName>
        <fullName evidence="4">PnpB protein</fullName>
        <ecNumber evidence="4">1.6.5.2</ecNumber>
    </submittedName>
</protein>
<feature type="domain" description="Flavodoxin-like" evidence="3">
    <location>
        <begin position="4"/>
        <end position="156"/>
    </location>
</feature>
<dbReference type="InterPro" id="IPR029039">
    <property type="entry name" value="Flavoprotein-like_sf"/>
</dbReference>
<evidence type="ECO:0000259" key="3">
    <source>
        <dbReference type="PROSITE" id="PS50902"/>
    </source>
</evidence>
<gene>
    <name evidence="4" type="primary">pnpB</name>
    <name evidence="4" type="ORF">jaqu_13030</name>
</gene>
<dbReference type="GO" id="GO:0016020">
    <property type="term" value="C:membrane"/>
    <property type="evidence" value="ECO:0007669"/>
    <property type="project" value="TreeGrafter"/>
</dbReference>
<dbReference type="GO" id="GO:0010181">
    <property type="term" value="F:FMN binding"/>
    <property type="evidence" value="ECO:0007669"/>
    <property type="project" value="InterPro"/>
</dbReference>
<dbReference type="Proteomes" id="UP000032232">
    <property type="component" value="Unassembled WGS sequence"/>
</dbReference>
<keyword evidence="5" id="KW-1185">Reference proteome</keyword>
<evidence type="ECO:0000256" key="2">
    <source>
        <dbReference type="ARBA" id="ARBA00022643"/>
    </source>
</evidence>
<dbReference type="RefSeq" id="WP_043918149.1">
    <property type="nucleotide sequence ID" value="NZ_FZPF01000006.1"/>
</dbReference>
<sequence>MAKIAIVYHSGYGHTKKQALAVAEGARAGGAEVDVLEADALGDPEGDDWAPLDAADAIIFGSPTYMGSVSGPFESFVDKTSKKWFTQAWHGKIGAGFTCSSSFHGSKQVTLQRLCELAMQHGMIWVGPGLMPTEPTHPDTDKDGNNRLGFYLGAAAQAGQNASPEEAPTNGDLANAHALGKRVAEVAARMG</sequence>
<dbReference type="InterPro" id="IPR005025">
    <property type="entry name" value="FMN_Rdtase-like_dom"/>
</dbReference>
<evidence type="ECO:0000313" key="5">
    <source>
        <dbReference type="Proteomes" id="UP000032232"/>
    </source>
</evidence>
<evidence type="ECO:0000313" key="4">
    <source>
        <dbReference type="EMBL" id="KIT16808.1"/>
    </source>
</evidence>
<dbReference type="PANTHER" id="PTHR30546:SF23">
    <property type="entry name" value="FLAVOPROTEIN-LIKE PROTEIN YCP4-RELATED"/>
    <property type="match status" value="1"/>
</dbReference>
<dbReference type="PATRIC" id="fig|935700.4.peg.1358"/>
<dbReference type="GO" id="GO:0003955">
    <property type="term" value="F:NAD(P)H dehydrogenase (quinone) activity"/>
    <property type="evidence" value="ECO:0007669"/>
    <property type="project" value="UniProtKB-EC"/>
</dbReference>
<dbReference type="InterPro" id="IPR008254">
    <property type="entry name" value="Flavodoxin/NO_synth"/>
</dbReference>
<proteinExistence type="predicted"/>
<dbReference type="Pfam" id="PF03358">
    <property type="entry name" value="FMN_red"/>
    <property type="match status" value="1"/>
</dbReference>
<dbReference type="EMBL" id="JYFE01000025">
    <property type="protein sequence ID" value="KIT16808.1"/>
    <property type="molecule type" value="Genomic_DNA"/>
</dbReference>
<dbReference type="PROSITE" id="PS50902">
    <property type="entry name" value="FLAVODOXIN_LIKE"/>
    <property type="match status" value="1"/>
</dbReference>
<keyword evidence="2" id="KW-0288">FMN</keyword>
<comment type="caution">
    <text evidence="4">The sequence shown here is derived from an EMBL/GenBank/DDBJ whole genome shotgun (WGS) entry which is preliminary data.</text>
</comment>
<reference evidence="4 5" key="1">
    <citation type="submission" date="2015-02" db="EMBL/GenBank/DDBJ databases">
        <title>Genome Sequence of Jannaschia aquimarina DSM28248, a member of the Roseobacter clade.</title>
        <authorList>
            <person name="Voget S."/>
            <person name="Daniel R."/>
        </authorList>
    </citation>
    <scope>NUCLEOTIDE SEQUENCE [LARGE SCALE GENOMIC DNA]</scope>
    <source>
        <strain evidence="4 5">GSW-M26</strain>
    </source>
</reference>
<dbReference type="STRING" id="935700.jaqu_13030"/>
<dbReference type="EC" id="1.6.5.2" evidence="4"/>
<name>A0A0D1DA96_9RHOB</name>
<dbReference type="AlphaFoldDB" id="A0A0D1DA96"/>
<evidence type="ECO:0000256" key="1">
    <source>
        <dbReference type="ARBA" id="ARBA00022630"/>
    </source>
</evidence>
<accession>A0A0D1DA96</accession>
<keyword evidence="4" id="KW-0560">Oxidoreductase</keyword>
<organism evidence="4 5">
    <name type="scientific">Jannaschia aquimarina</name>
    <dbReference type="NCBI Taxonomy" id="935700"/>
    <lineage>
        <taxon>Bacteria</taxon>
        <taxon>Pseudomonadati</taxon>
        <taxon>Pseudomonadota</taxon>
        <taxon>Alphaproteobacteria</taxon>
        <taxon>Rhodobacterales</taxon>
        <taxon>Roseobacteraceae</taxon>
        <taxon>Jannaschia</taxon>
    </lineage>
</organism>
<keyword evidence="1" id="KW-0285">Flavoprotein</keyword>
<dbReference type="PANTHER" id="PTHR30546">
    <property type="entry name" value="FLAVODOXIN-RELATED PROTEIN WRBA-RELATED"/>
    <property type="match status" value="1"/>
</dbReference>
<dbReference type="OrthoDB" id="9801479at2"/>